<proteinExistence type="predicted"/>
<evidence type="ECO:0000259" key="10">
    <source>
        <dbReference type="PROSITE" id="PS51384"/>
    </source>
</evidence>
<evidence type="ECO:0000259" key="9">
    <source>
        <dbReference type="PROSITE" id="PS51085"/>
    </source>
</evidence>
<keyword evidence="4" id="KW-0479">Metal-binding</keyword>
<dbReference type="Pfam" id="PF00175">
    <property type="entry name" value="NAD_binding_1"/>
    <property type="match status" value="1"/>
</dbReference>
<sequence length="357" mass="39184">MGLFSKFKKDSGSKKLRSGIVTVANNERITAVGSRIHFEIPADLKDLFVHEPGQYVNVHVTLNGTKHSRSYSICSGPNEPNLAVAVKAIDNGLVSNYLVNELKAGDQIELDFPLGNFKLDTKAPNIVCFAAGSGITPFMSFAKSLGANQKMRLIYGNSKIDTTFFMNEIKAFPNVTTTFFFSQEKNEGHQEGRLDKQHVSELIKAELSLLRADGFYICGPEEMIINIQEVLSVFGIAKEKIHFELFTTPVLMKQEETTVVGTFKGVSQVSAILDGEVQRIELATNGKSILDALDQSGMDVPYSCKGGVCCTCKAKIVEGSAQMTINYALTDEEVKEGYILTCQAHPTSEILKLDFDV</sequence>
<feature type="domain" description="2Fe-2S ferredoxin-type" evidence="9">
    <location>
        <begin position="267"/>
        <end position="357"/>
    </location>
</feature>
<keyword evidence="7" id="KW-0408">Iron</keyword>
<dbReference type="Gene3D" id="3.40.50.80">
    <property type="entry name" value="Nucleotide-binding domain of ferredoxin-NADP reductase (FNR) module"/>
    <property type="match status" value="1"/>
</dbReference>
<dbReference type="SUPFAM" id="SSF54292">
    <property type="entry name" value="2Fe-2S ferredoxin-like"/>
    <property type="match status" value="1"/>
</dbReference>
<dbReference type="PROSITE" id="PS51085">
    <property type="entry name" value="2FE2S_FER_2"/>
    <property type="match status" value="1"/>
</dbReference>
<dbReference type="InterPro" id="IPR036010">
    <property type="entry name" value="2Fe-2S_ferredoxin-like_sf"/>
</dbReference>
<dbReference type="InterPro" id="IPR001041">
    <property type="entry name" value="2Fe-2S_ferredoxin-type"/>
</dbReference>
<dbReference type="SUPFAM" id="SSF52343">
    <property type="entry name" value="Ferredoxin reductase-like, C-terminal NADP-linked domain"/>
    <property type="match status" value="1"/>
</dbReference>
<organism evidence="11 12">
    <name type="scientific">Fluviicola chungangensis</name>
    <dbReference type="NCBI Taxonomy" id="2597671"/>
    <lineage>
        <taxon>Bacteria</taxon>
        <taxon>Pseudomonadati</taxon>
        <taxon>Bacteroidota</taxon>
        <taxon>Flavobacteriia</taxon>
        <taxon>Flavobacteriales</taxon>
        <taxon>Crocinitomicaceae</taxon>
        <taxon>Fluviicola</taxon>
    </lineage>
</organism>
<evidence type="ECO:0000256" key="5">
    <source>
        <dbReference type="ARBA" id="ARBA00022827"/>
    </source>
</evidence>
<dbReference type="Gene3D" id="2.40.30.10">
    <property type="entry name" value="Translation factors"/>
    <property type="match status" value="1"/>
</dbReference>
<evidence type="ECO:0000256" key="3">
    <source>
        <dbReference type="ARBA" id="ARBA00022714"/>
    </source>
</evidence>
<evidence type="ECO:0000256" key="1">
    <source>
        <dbReference type="ARBA" id="ARBA00001974"/>
    </source>
</evidence>
<comment type="caution">
    <text evidence="11">The sequence shown here is derived from an EMBL/GenBank/DDBJ whole genome shotgun (WGS) entry which is preliminary data.</text>
</comment>
<keyword evidence="8" id="KW-0411">Iron-sulfur</keyword>
<reference evidence="11 12" key="1">
    <citation type="submission" date="2019-07" db="EMBL/GenBank/DDBJ databases">
        <authorList>
            <person name="Huq M.A."/>
        </authorList>
    </citation>
    <scope>NUCLEOTIDE SEQUENCE [LARGE SCALE GENOMIC DNA]</scope>
    <source>
        <strain evidence="11 12">MAH-3</strain>
    </source>
</reference>
<dbReference type="InterPro" id="IPR017938">
    <property type="entry name" value="Riboflavin_synthase-like_b-brl"/>
</dbReference>
<dbReference type="InterPro" id="IPR039261">
    <property type="entry name" value="FNR_nucleotide-bd"/>
</dbReference>
<dbReference type="OrthoDB" id="9789468at2"/>
<dbReference type="PRINTS" id="PR00409">
    <property type="entry name" value="PHDIOXRDTASE"/>
</dbReference>
<dbReference type="CDD" id="cd00207">
    <property type="entry name" value="fer2"/>
    <property type="match status" value="1"/>
</dbReference>
<evidence type="ECO:0000256" key="2">
    <source>
        <dbReference type="ARBA" id="ARBA00022630"/>
    </source>
</evidence>
<dbReference type="Proteomes" id="UP000316008">
    <property type="component" value="Unassembled WGS sequence"/>
</dbReference>
<feature type="domain" description="FAD-binding FR-type" evidence="10">
    <location>
        <begin position="16"/>
        <end position="120"/>
    </location>
</feature>
<name>A0A556MGQ7_9FLAO</name>
<dbReference type="GO" id="GO:0016491">
    <property type="term" value="F:oxidoreductase activity"/>
    <property type="evidence" value="ECO:0007669"/>
    <property type="project" value="UniProtKB-KW"/>
</dbReference>
<protein>
    <submittedName>
        <fullName evidence="11">2Fe-2S iron-sulfur cluster binding domain-containing protein</fullName>
    </submittedName>
</protein>
<evidence type="ECO:0000313" key="12">
    <source>
        <dbReference type="Proteomes" id="UP000316008"/>
    </source>
</evidence>
<dbReference type="PRINTS" id="PR00371">
    <property type="entry name" value="FPNCR"/>
</dbReference>
<dbReference type="InterPro" id="IPR017927">
    <property type="entry name" value="FAD-bd_FR_type"/>
</dbReference>
<dbReference type="CDD" id="cd06214">
    <property type="entry name" value="PA_degradation_oxidoreductase_like"/>
    <property type="match status" value="1"/>
</dbReference>
<dbReference type="PROSITE" id="PS51384">
    <property type="entry name" value="FAD_FR"/>
    <property type="match status" value="1"/>
</dbReference>
<dbReference type="GO" id="GO:0051537">
    <property type="term" value="F:2 iron, 2 sulfur cluster binding"/>
    <property type="evidence" value="ECO:0007669"/>
    <property type="project" value="UniProtKB-KW"/>
</dbReference>
<evidence type="ECO:0000256" key="6">
    <source>
        <dbReference type="ARBA" id="ARBA00023002"/>
    </source>
</evidence>
<dbReference type="SUPFAM" id="SSF63380">
    <property type="entry name" value="Riboflavin synthase domain-like"/>
    <property type="match status" value="1"/>
</dbReference>
<evidence type="ECO:0000256" key="4">
    <source>
        <dbReference type="ARBA" id="ARBA00022723"/>
    </source>
</evidence>
<dbReference type="AlphaFoldDB" id="A0A556MGQ7"/>
<dbReference type="InterPro" id="IPR001709">
    <property type="entry name" value="Flavoprot_Pyr_Nucl_cyt_Rdtase"/>
</dbReference>
<evidence type="ECO:0000313" key="11">
    <source>
        <dbReference type="EMBL" id="TSJ39117.1"/>
    </source>
</evidence>
<dbReference type="RefSeq" id="WP_144334656.1">
    <property type="nucleotide sequence ID" value="NZ_VLPL01000012.1"/>
</dbReference>
<dbReference type="GO" id="GO:0046872">
    <property type="term" value="F:metal ion binding"/>
    <property type="evidence" value="ECO:0007669"/>
    <property type="project" value="UniProtKB-KW"/>
</dbReference>
<evidence type="ECO:0000256" key="7">
    <source>
        <dbReference type="ARBA" id="ARBA00023004"/>
    </source>
</evidence>
<dbReference type="Pfam" id="PF00111">
    <property type="entry name" value="Fer2"/>
    <property type="match status" value="1"/>
</dbReference>
<dbReference type="InterPro" id="IPR050415">
    <property type="entry name" value="MRET"/>
</dbReference>
<dbReference type="Pfam" id="PF00970">
    <property type="entry name" value="FAD_binding_6"/>
    <property type="match status" value="1"/>
</dbReference>
<dbReference type="InterPro" id="IPR012675">
    <property type="entry name" value="Beta-grasp_dom_sf"/>
</dbReference>
<comment type="cofactor">
    <cofactor evidence="1">
        <name>FAD</name>
        <dbReference type="ChEBI" id="CHEBI:57692"/>
    </cofactor>
</comment>
<dbReference type="PANTHER" id="PTHR47354">
    <property type="entry name" value="NADH OXIDOREDUCTASE HCR"/>
    <property type="match status" value="1"/>
</dbReference>
<keyword evidence="12" id="KW-1185">Reference proteome</keyword>
<dbReference type="InterPro" id="IPR008333">
    <property type="entry name" value="Cbr1-like_FAD-bd_dom"/>
</dbReference>
<gene>
    <name evidence="11" type="ORF">FO442_18265</name>
</gene>
<evidence type="ECO:0000256" key="8">
    <source>
        <dbReference type="ARBA" id="ARBA00023014"/>
    </source>
</evidence>
<keyword evidence="2" id="KW-0285">Flavoprotein</keyword>
<dbReference type="GO" id="GO:0050660">
    <property type="term" value="F:flavin adenine dinucleotide binding"/>
    <property type="evidence" value="ECO:0007669"/>
    <property type="project" value="TreeGrafter"/>
</dbReference>
<accession>A0A556MGQ7</accession>
<dbReference type="InterPro" id="IPR001433">
    <property type="entry name" value="OxRdtase_FAD/NAD-bd"/>
</dbReference>
<dbReference type="Gene3D" id="3.10.20.30">
    <property type="match status" value="1"/>
</dbReference>
<keyword evidence="5" id="KW-0274">FAD</keyword>
<keyword evidence="3" id="KW-0001">2Fe-2S</keyword>
<keyword evidence="6" id="KW-0560">Oxidoreductase</keyword>
<dbReference type="EMBL" id="VLPL01000012">
    <property type="protein sequence ID" value="TSJ39117.1"/>
    <property type="molecule type" value="Genomic_DNA"/>
</dbReference>
<dbReference type="PANTHER" id="PTHR47354:SF8">
    <property type="entry name" value="1,2-PHENYLACETYL-COA EPOXIDASE, SUBUNIT E"/>
    <property type="match status" value="1"/>
</dbReference>